<feature type="compositionally biased region" description="Acidic residues" evidence="1">
    <location>
        <begin position="126"/>
        <end position="135"/>
    </location>
</feature>
<sequence>MTDKVVKTGIEDVLSSIKRLVSEDSRDAQSAFAPVGSRKPGRLVLTDALRVSETTPDANPKRENPEPGYKAEDSVQPMLLRTSDIIKYAEPAAEQQTKVEPEPDVSGGLSAKIEALEAAIAHTEDQWEPDGDSDDAYSGTTTNTLHWHAEDEFIVSDSSSLSDTASEEQKSETKATFVRDPQAVAAEAPKVDVDQTAPELDNNALRELIAQVVREELQGVLGQRITRNVRKMVRREIFRVLAEQEVE</sequence>
<dbReference type="OrthoDB" id="7875768at2"/>
<proteinExistence type="predicted"/>
<gene>
    <name evidence="2" type="ORF">AVO44_03005</name>
</gene>
<organism evidence="2 3">
    <name type="scientific">Ruegeria profundi</name>
    <dbReference type="NCBI Taxonomy" id="1685378"/>
    <lineage>
        <taxon>Bacteria</taxon>
        <taxon>Pseudomonadati</taxon>
        <taxon>Pseudomonadota</taxon>
        <taxon>Alphaproteobacteria</taxon>
        <taxon>Rhodobacterales</taxon>
        <taxon>Roseobacteraceae</taxon>
        <taxon>Ruegeria</taxon>
    </lineage>
</organism>
<dbReference type="EMBL" id="LQBP01000001">
    <property type="protein sequence ID" value="KUJ82246.1"/>
    <property type="molecule type" value="Genomic_DNA"/>
</dbReference>
<feature type="region of interest" description="Disordered" evidence="1">
    <location>
        <begin position="157"/>
        <end position="176"/>
    </location>
</feature>
<dbReference type="RefSeq" id="WP_068332277.1">
    <property type="nucleotide sequence ID" value="NZ_LQBP01000001.1"/>
</dbReference>
<comment type="caution">
    <text evidence="2">The sequence shown here is derived from an EMBL/GenBank/DDBJ whole genome shotgun (WGS) entry which is preliminary data.</text>
</comment>
<dbReference type="AlphaFoldDB" id="A0A0X3U676"/>
<keyword evidence="3" id="KW-1185">Reference proteome</keyword>
<evidence type="ECO:0000313" key="3">
    <source>
        <dbReference type="Proteomes" id="UP000053690"/>
    </source>
</evidence>
<name>A0A0X3U676_9RHOB</name>
<evidence type="ECO:0000256" key="1">
    <source>
        <dbReference type="SAM" id="MobiDB-lite"/>
    </source>
</evidence>
<dbReference type="STRING" id="1685378.AVO44_03005"/>
<protein>
    <submittedName>
        <fullName evidence="2">Uncharacterized protein</fullName>
    </submittedName>
</protein>
<feature type="region of interest" description="Disordered" evidence="1">
    <location>
        <begin position="50"/>
        <end position="76"/>
    </location>
</feature>
<reference evidence="3" key="1">
    <citation type="submission" date="2015-12" db="EMBL/GenBank/DDBJ databases">
        <authorList>
            <person name="Zhang G."/>
            <person name="Stingl U."/>
        </authorList>
    </citation>
    <scope>NUCLEOTIDE SEQUENCE [LARGE SCALE GENOMIC DNA]</scope>
    <source>
        <strain evidence="3">ZGT108</strain>
    </source>
</reference>
<evidence type="ECO:0000313" key="2">
    <source>
        <dbReference type="EMBL" id="KUJ82246.1"/>
    </source>
</evidence>
<accession>A0A0X3U676</accession>
<dbReference type="Proteomes" id="UP000053690">
    <property type="component" value="Unassembled WGS sequence"/>
</dbReference>
<feature type="compositionally biased region" description="Basic and acidic residues" evidence="1">
    <location>
        <begin position="59"/>
        <end position="73"/>
    </location>
</feature>
<feature type="region of interest" description="Disordered" evidence="1">
    <location>
        <begin position="122"/>
        <end position="143"/>
    </location>
</feature>